<feature type="region of interest" description="Disordered" evidence="1">
    <location>
        <begin position="62"/>
        <end position="155"/>
    </location>
</feature>
<evidence type="ECO:0000259" key="3">
    <source>
        <dbReference type="Pfam" id="PF13529"/>
    </source>
</evidence>
<keyword evidence="2" id="KW-1133">Transmembrane helix</keyword>
<feature type="compositionally biased region" description="Polar residues" evidence="1">
    <location>
        <begin position="89"/>
        <end position="105"/>
    </location>
</feature>
<dbReference type="RefSeq" id="WP_289827216.1">
    <property type="nucleotide sequence ID" value="NZ_JAUEIR010000006.1"/>
</dbReference>
<keyword evidence="2" id="KW-0812">Transmembrane</keyword>
<keyword evidence="2" id="KW-0472">Membrane</keyword>
<organism evidence="4 5">
    <name type="scientific">Collinsella ihumii</name>
    <dbReference type="NCBI Taxonomy" id="1720204"/>
    <lineage>
        <taxon>Bacteria</taxon>
        <taxon>Bacillati</taxon>
        <taxon>Actinomycetota</taxon>
        <taxon>Coriobacteriia</taxon>
        <taxon>Coriobacteriales</taxon>
        <taxon>Coriobacteriaceae</taxon>
        <taxon>Collinsella</taxon>
    </lineage>
</organism>
<dbReference type="Proteomes" id="UP001168505">
    <property type="component" value="Unassembled WGS sequence"/>
</dbReference>
<evidence type="ECO:0000313" key="4">
    <source>
        <dbReference type="EMBL" id="MDN0069498.1"/>
    </source>
</evidence>
<proteinExistence type="predicted"/>
<feature type="compositionally biased region" description="Low complexity" evidence="1">
    <location>
        <begin position="34"/>
        <end position="43"/>
    </location>
</feature>
<evidence type="ECO:0000313" key="5">
    <source>
        <dbReference type="Proteomes" id="UP001168505"/>
    </source>
</evidence>
<feature type="compositionally biased region" description="Polar residues" evidence="1">
    <location>
        <begin position="125"/>
        <end position="138"/>
    </location>
</feature>
<feature type="transmembrane region" description="Helical" evidence="2">
    <location>
        <begin position="170"/>
        <end position="188"/>
    </location>
</feature>
<gene>
    <name evidence="4" type="ORF">QVN40_07255</name>
</gene>
<dbReference type="InterPro" id="IPR039564">
    <property type="entry name" value="Peptidase_C39-like"/>
</dbReference>
<dbReference type="Gene3D" id="3.90.70.10">
    <property type="entry name" value="Cysteine proteinases"/>
    <property type="match status" value="1"/>
</dbReference>
<reference evidence="4" key="2">
    <citation type="submission" date="2023-08" db="EMBL/GenBank/DDBJ databases">
        <title>Identification and characterization of horizontal gene transfer across gut microbiota members of farm animals based on homology search.</title>
        <authorList>
            <person name="Schwarzerova J."/>
            <person name="Nykrynova M."/>
            <person name="Jureckova K."/>
            <person name="Cejkova D."/>
            <person name="Rychlik I."/>
        </authorList>
    </citation>
    <scope>NUCLEOTIDE SEQUENCE</scope>
    <source>
        <strain evidence="4">15_COKtk</strain>
    </source>
</reference>
<protein>
    <submittedName>
        <fullName evidence="4">C39 family peptidase</fullName>
    </submittedName>
</protein>
<sequence>MDDYRSQRRGSVRLASSRQVPQPRSPQPEKRAQRAPSRRSGAPARKEPFIVTLASSVIAAISDRVHPPTTRARTRRPSSRGGRGDQHLHNTFRSGSAAPTSNSIHSRGASYGLGRAPSTRGRAARTSSVIGQPLSASQRGGRPAGIGSAGRRGRSGYGRVEAAPIRVRSILLRGAAIGLVLFLVSSFISKPQAGIAPETESLMFDLPELTPTEFPVSTPVSAWRQGEMPHLYQTDAQWATLPYGGGTVAKNACGPTALTMIYVYFTGSTDMDPGTMAQWADYNNYAPTGATEWSFMTEGAAAFGFYGEMINPTRANIESSLQNGHPVICVVDPGDFTDVGHYIVLKSIDERAMVEVYDPNSPEHSARKWDIVRIINQTDVAWSYSSY</sequence>
<reference evidence="4" key="1">
    <citation type="submission" date="2023-06" db="EMBL/GenBank/DDBJ databases">
        <authorList>
            <person name="Zeman M."/>
            <person name="Kubasova T."/>
            <person name="Jahodarova E."/>
            <person name="Nykrynova M."/>
            <person name="Rychlik I."/>
        </authorList>
    </citation>
    <scope>NUCLEOTIDE SEQUENCE</scope>
    <source>
        <strain evidence="4">15_COKtk</strain>
    </source>
</reference>
<dbReference type="AlphaFoldDB" id="A0AAW7JXH5"/>
<feature type="region of interest" description="Disordered" evidence="1">
    <location>
        <begin position="1"/>
        <end position="48"/>
    </location>
</feature>
<evidence type="ECO:0000256" key="2">
    <source>
        <dbReference type="SAM" id="Phobius"/>
    </source>
</evidence>
<feature type="domain" description="Peptidase C39-like" evidence="3">
    <location>
        <begin position="228"/>
        <end position="360"/>
    </location>
</feature>
<name>A0AAW7JXH5_9ACTN</name>
<accession>A0AAW7JXH5</accession>
<dbReference type="EMBL" id="JAUEIR010000006">
    <property type="protein sequence ID" value="MDN0069498.1"/>
    <property type="molecule type" value="Genomic_DNA"/>
</dbReference>
<evidence type="ECO:0000256" key="1">
    <source>
        <dbReference type="SAM" id="MobiDB-lite"/>
    </source>
</evidence>
<comment type="caution">
    <text evidence="4">The sequence shown here is derived from an EMBL/GenBank/DDBJ whole genome shotgun (WGS) entry which is preliminary data.</text>
</comment>
<dbReference type="Pfam" id="PF13529">
    <property type="entry name" value="Peptidase_C39_2"/>
    <property type="match status" value="1"/>
</dbReference>